<evidence type="ECO:0000256" key="5">
    <source>
        <dbReference type="ARBA" id="ARBA00022692"/>
    </source>
</evidence>
<feature type="compositionally biased region" description="Basic residues" evidence="14">
    <location>
        <begin position="90"/>
        <end position="99"/>
    </location>
</feature>
<evidence type="ECO:0000256" key="8">
    <source>
        <dbReference type="ARBA" id="ARBA00022989"/>
    </source>
</evidence>
<dbReference type="Proteomes" id="UP001642464">
    <property type="component" value="Unassembled WGS sequence"/>
</dbReference>
<feature type="transmembrane region" description="Helical" evidence="15">
    <location>
        <begin position="350"/>
        <end position="374"/>
    </location>
</feature>
<name>A0ABP0HIS8_9DINO</name>
<feature type="transmembrane region" description="Helical" evidence="15">
    <location>
        <begin position="302"/>
        <end position="322"/>
    </location>
</feature>
<proteinExistence type="predicted"/>
<keyword evidence="13" id="KW-0175">Coiled coil</keyword>
<keyword evidence="12 18" id="KW-0407">Ion channel</keyword>
<comment type="caution">
    <text evidence="18">The sequence shown here is derived from an EMBL/GenBank/DDBJ whole genome shotgun (WGS) entry which is preliminary data.</text>
</comment>
<accession>A0ABP0HIS8</accession>
<evidence type="ECO:0000256" key="10">
    <source>
        <dbReference type="ARBA" id="ARBA00023136"/>
    </source>
</evidence>
<evidence type="ECO:0000256" key="15">
    <source>
        <dbReference type="SAM" id="Phobius"/>
    </source>
</evidence>
<keyword evidence="3" id="KW-0109">Calcium transport</keyword>
<feature type="compositionally biased region" description="Basic and acidic residues" evidence="14">
    <location>
        <begin position="67"/>
        <end position="80"/>
    </location>
</feature>
<gene>
    <name evidence="17" type="ORF">SCF082_LOCUS1557</name>
    <name evidence="18" type="ORF">SCF082_LOCUS1794</name>
</gene>
<dbReference type="Gene3D" id="1.20.120.350">
    <property type="entry name" value="Voltage-gated potassium channels. Chain C"/>
    <property type="match status" value="1"/>
</dbReference>
<keyword evidence="19" id="KW-1185">Reference proteome</keyword>
<evidence type="ECO:0000313" key="19">
    <source>
        <dbReference type="Proteomes" id="UP001642464"/>
    </source>
</evidence>
<dbReference type="SUPFAM" id="SSF81324">
    <property type="entry name" value="Voltage-gated potassium channels"/>
    <property type="match status" value="1"/>
</dbReference>
<evidence type="ECO:0000256" key="3">
    <source>
        <dbReference type="ARBA" id="ARBA00022568"/>
    </source>
</evidence>
<evidence type="ECO:0000256" key="14">
    <source>
        <dbReference type="SAM" id="MobiDB-lite"/>
    </source>
</evidence>
<evidence type="ECO:0000256" key="6">
    <source>
        <dbReference type="ARBA" id="ARBA00022837"/>
    </source>
</evidence>
<dbReference type="PANTHER" id="PTHR45628:SF7">
    <property type="entry name" value="VOLTAGE-DEPENDENT CALCIUM CHANNEL TYPE A SUBUNIT ALPHA-1"/>
    <property type="match status" value="1"/>
</dbReference>
<dbReference type="Gene3D" id="1.10.287.70">
    <property type="match status" value="1"/>
</dbReference>
<feature type="domain" description="Ion transport" evidence="16">
    <location>
        <begin position="305"/>
        <end position="566"/>
    </location>
</feature>
<feature type="compositionally biased region" description="Basic and acidic residues" evidence="14">
    <location>
        <begin position="100"/>
        <end position="111"/>
    </location>
</feature>
<comment type="subcellular location">
    <subcellularLocation>
        <location evidence="1">Membrane</location>
        <topology evidence="1">Multi-pass membrane protein</topology>
    </subcellularLocation>
</comment>
<feature type="coiled-coil region" evidence="13">
    <location>
        <begin position="251"/>
        <end position="278"/>
    </location>
</feature>
<dbReference type="EMBL" id="CAXAMM010000891">
    <property type="protein sequence ID" value="CAK8989421.1"/>
    <property type="molecule type" value="Genomic_DNA"/>
</dbReference>
<feature type="transmembrane region" description="Helical" evidence="15">
    <location>
        <begin position="438"/>
        <end position="463"/>
    </location>
</feature>
<organism evidence="18 19">
    <name type="scientific">Durusdinium trenchii</name>
    <dbReference type="NCBI Taxonomy" id="1381693"/>
    <lineage>
        <taxon>Eukaryota</taxon>
        <taxon>Sar</taxon>
        <taxon>Alveolata</taxon>
        <taxon>Dinophyceae</taxon>
        <taxon>Suessiales</taxon>
        <taxon>Symbiodiniaceae</taxon>
        <taxon>Durusdinium</taxon>
    </lineage>
</organism>
<evidence type="ECO:0000256" key="4">
    <source>
        <dbReference type="ARBA" id="ARBA00022673"/>
    </source>
</evidence>
<feature type="transmembrane region" description="Helical" evidence="15">
    <location>
        <begin position="394"/>
        <end position="417"/>
    </location>
</feature>
<protein>
    <submittedName>
        <fullName evidence="18">Sodium channel protein type 8 subunit alpha (Sodium channel protein type VIII subunit alpha) (Voltage-gated sodium channel subunit alpha Nav1.6)</fullName>
    </submittedName>
</protein>
<dbReference type="PANTHER" id="PTHR45628">
    <property type="entry name" value="VOLTAGE-DEPENDENT CALCIUM CHANNEL TYPE A SUBUNIT ALPHA-1"/>
    <property type="match status" value="1"/>
</dbReference>
<keyword evidence="9" id="KW-0406">Ion transport</keyword>
<feature type="transmembrane region" description="Helical" evidence="15">
    <location>
        <begin position="535"/>
        <end position="560"/>
    </location>
</feature>
<feature type="compositionally biased region" description="Basic and acidic residues" evidence="14">
    <location>
        <begin position="33"/>
        <end position="47"/>
    </location>
</feature>
<keyword evidence="4" id="KW-0107">Calcium channel</keyword>
<dbReference type="Pfam" id="PF00520">
    <property type="entry name" value="Ion_trans"/>
    <property type="match status" value="1"/>
</dbReference>
<keyword evidence="11" id="KW-0325">Glycoprotein</keyword>
<evidence type="ECO:0000259" key="16">
    <source>
        <dbReference type="Pfam" id="PF00520"/>
    </source>
</evidence>
<dbReference type="InterPro" id="IPR027359">
    <property type="entry name" value="Volt_channel_dom_sf"/>
</dbReference>
<dbReference type="InterPro" id="IPR005821">
    <property type="entry name" value="Ion_trans_dom"/>
</dbReference>
<evidence type="ECO:0000256" key="1">
    <source>
        <dbReference type="ARBA" id="ARBA00004141"/>
    </source>
</evidence>
<evidence type="ECO:0000256" key="12">
    <source>
        <dbReference type="ARBA" id="ARBA00023303"/>
    </source>
</evidence>
<keyword evidence="7" id="KW-0851">Voltage-gated channel</keyword>
<keyword evidence="10 15" id="KW-0472">Membrane</keyword>
<evidence type="ECO:0000313" key="17">
    <source>
        <dbReference type="EMBL" id="CAK8988867.1"/>
    </source>
</evidence>
<keyword evidence="2" id="KW-0813">Transport</keyword>
<keyword evidence="6" id="KW-0106">Calcium</keyword>
<evidence type="ECO:0000256" key="13">
    <source>
        <dbReference type="SAM" id="Coils"/>
    </source>
</evidence>
<dbReference type="EMBL" id="CAXAMM010000780">
    <property type="protein sequence ID" value="CAK8988867.1"/>
    <property type="molecule type" value="Genomic_DNA"/>
</dbReference>
<evidence type="ECO:0000256" key="2">
    <source>
        <dbReference type="ARBA" id="ARBA00022448"/>
    </source>
</evidence>
<feature type="region of interest" description="Disordered" evidence="14">
    <location>
        <begin position="1"/>
        <end position="130"/>
    </location>
</feature>
<evidence type="ECO:0000313" key="18">
    <source>
        <dbReference type="EMBL" id="CAK8989421.1"/>
    </source>
</evidence>
<evidence type="ECO:0000256" key="9">
    <source>
        <dbReference type="ARBA" id="ARBA00023065"/>
    </source>
</evidence>
<evidence type="ECO:0000256" key="7">
    <source>
        <dbReference type="ARBA" id="ARBA00022882"/>
    </source>
</evidence>
<evidence type="ECO:0000256" key="11">
    <source>
        <dbReference type="ARBA" id="ARBA00023180"/>
    </source>
</evidence>
<reference evidence="18 19" key="1">
    <citation type="submission" date="2024-02" db="EMBL/GenBank/DDBJ databases">
        <authorList>
            <person name="Chen Y."/>
            <person name="Shah S."/>
            <person name="Dougan E. K."/>
            <person name="Thang M."/>
            <person name="Chan C."/>
        </authorList>
    </citation>
    <scope>NUCLEOTIDE SEQUENCE [LARGE SCALE GENOMIC DNA]</scope>
</reference>
<dbReference type="InterPro" id="IPR050599">
    <property type="entry name" value="VDCC_alpha-1_subunit"/>
</dbReference>
<sequence>MATEDTEGSLQPGLEAAPAPSWSDPGLDSAPEQNDRATDLEAEKPERAMPFQALHDQVETLHTQLKKLLEDLQHAHHREPAQAASVGPSKSRKVRRKKKAENEPLEVKVESEKEDDPQGGPRRRHSHIGCPQRQQFGLSVEKLHALGTGAIDETNEDNKIRQDTKKFQPMKHMTKHLTRQVSKVSNAIFPPPEEVDKVHDPENWTEQLQKIMKGRDPALHYVRAGGRSILFKADVKPAQLSAEPASDDFPLVVISKIAEEKKKQKERLEEKKKRQLKDTSSHRAKNLAQITWRHQLADFVDWGPFQVACMLVIVANALHIFIQADAKMVNAYKTALEGGTPMENVHYLDVFFATWFVMELTMRILPDGFFYFFWESEDRQWNIFDTVVTMEAVLGLFVRLMVSSASGLRILGVFRIFRLVKHMDWHKGLRKLRKTLMALVGSLMDLIWAFLVVVLCLVTYSVFLSTATVGYFESFGHTRLVLLTSRPDERSELSRVLDEFGTVPTTMLSLWSAISGGNDWMGYAETLRIMDKQDIFFGTFVVFTAFCVIGLFNVVTGVFVDSAVEASKSFRSNVEVIEEHKDQEKQEKMEEANLLKLLSTSAGKDLTYKELLEHLDIDSAEAFWQTNMELSGDKVKDIYLLYHRLKKSKEDEKVKPLEIEDKQDPDYEQKVFKVSVKEFLAFTRRCKGTASYVDLLTMMHDNTRLEKFIRNEFKDLKERLPGEAKDAKK</sequence>
<dbReference type="GO" id="GO:0034220">
    <property type="term" value="P:monoatomic ion transmembrane transport"/>
    <property type="evidence" value="ECO:0007669"/>
    <property type="project" value="UniProtKB-KW"/>
</dbReference>
<keyword evidence="8 15" id="KW-1133">Transmembrane helix</keyword>
<keyword evidence="5 15" id="KW-0812">Transmembrane</keyword>